<organism evidence="1 2">
    <name type="scientific">Corynebacterium liangguodongii</name>
    <dbReference type="NCBI Taxonomy" id="2079535"/>
    <lineage>
        <taxon>Bacteria</taxon>
        <taxon>Bacillati</taxon>
        <taxon>Actinomycetota</taxon>
        <taxon>Actinomycetes</taxon>
        <taxon>Mycobacteriales</taxon>
        <taxon>Corynebacteriaceae</taxon>
        <taxon>Corynebacterium</taxon>
    </lineage>
</organism>
<dbReference type="AlphaFoldDB" id="A0A2S0WC79"/>
<sequence>MTRTLSLIDRAIVFVLGLVIALAGLVPATLYWDIPRVSAHVRAAASRIDLGQLAGAQAHPAFGAALAVGGVLALIAGAWLLVANLRAHTVTHRGIIPADRAHGETTLGIARIAQAACEHMSLSPAVEQARSTVTMVRPRPTVTFTVTANPEYDLADAIAAVERADRDFTTACGQMGIDTVYKLHLERIS</sequence>
<accession>A0A2S0WC79</accession>
<dbReference type="OrthoDB" id="4427298at2"/>
<dbReference type="EMBL" id="CP026948">
    <property type="protein sequence ID" value="AWB83360.1"/>
    <property type="molecule type" value="Genomic_DNA"/>
</dbReference>
<evidence type="ECO:0000313" key="1">
    <source>
        <dbReference type="EMBL" id="AWB83360.1"/>
    </source>
</evidence>
<dbReference type="Proteomes" id="UP000244754">
    <property type="component" value="Chromosome"/>
</dbReference>
<protein>
    <submittedName>
        <fullName evidence="1">Uncharacterized protein</fullName>
    </submittedName>
</protein>
<dbReference type="KEGG" id="clia:C3E79_01710"/>
<gene>
    <name evidence="1" type="ORF">C3E79_01710</name>
</gene>
<keyword evidence="2" id="KW-1185">Reference proteome</keyword>
<proteinExistence type="predicted"/>
<name>A0A2S0WC79_9CORY</name>
<reference evidence="2" key="1">
    <citation type="submission" date="2018-01" db="EMBL/GenBank/DDBJ databases">
        <authorList>
            <person name="Li J."/>
        </authorList>
    </citation>
    <scope>NUCLEOTIDE SEQUENCE [LARGE SCALE GENOMIC DNA]</scope>
    <source>
        <strain evidence="2">2184</strain>
    </source>
</reference>
<evidence type="ECO:0000313" key="2">
    <source>
        <dbReference type="Proteomes" id="UP000244754"/>
    </source>
</evidence>
<dbReference type="RefSeq" id="WP_108403354.1">
    <property type="nucleotide sequence ID" value="NZ_CP026948.1"/>
</dbReference>